<comment type="caution">
    <text evidence="2">The sequence shown here is derived from an EMBL/GenBank/DDBJ whole genome shotgun (WGS) entry which is preliminary data.</text>
</comment>
<reference evidence="2" key="2">
    <citation type="submission" date="2013-08" db="EMBL/GenBank/DDBJ databases">
        <title>Draft genome sequence of Anaerofustis stercorihominis (DSM 17244).</title>
        <authorList>
            <person name="Sudarsanam P."/>
            <person name="Ley R."/>
            <person name="Guruge J."/>
            <person name="Turnbaugh P.J."/>
            <person name="Mahowald M."/>
            <person name="Liep D."/>
            <person name="Gordon J."/>
        </authorList>
    </citation>
    <scope>NUCLEOTIDE SEQUENCE</scope>
    <source>
        <strain evidence="2">DSM 17244</strain>
    </source>
</reference>
<keyword evidence="1" id="KW-1133">Transmembrane helix</keyword>
<proteinExistence type="predicted"/>
<dbReference type="HOGENOM" id="CLU_3021758_0_0_9"/>
<evidence type="ECO:0000313" key="2">
    <source>
        <dbReference type="EMBL" id="EDS71943.1"/>
    </source>
</evidence>
<sequence>MVKDFFNVLPSVTIIFFVFILFILKFTKKLFFLIYNNNSIKNVKKEAFHELFTKN</sequence>
<evidence type="ECO:0000256" key="1">
    <source>
        <dbReference type="SAM" id="Phobius"/>
    </source>
</evidence>
<keyword evidence="1" id="KW-0812">Transmembrane</keyword>
<protein>
    <submittedName>
        <fullName evidence="2">Uncharacterized protein</fullName>
    </submittedName>
</protein>
<reference evidence="2" key="1">
    <citation type="submission" date="2008-01" db="EMBL/GenBank/DDBJ databases">
        <authorList>
            <person name="Fulton L."/>
            <person name="Clifton S."/>
            <person name="Fulton B."/>
            <person name="Xu J."/>
            <person name="Minx P."/>
            <person name="Pepin K.H."/>
            <person name="Johnson M."/>
            <person name="Thiruvilangam P."/>
            <person name="Bhonagiri V."/>
            <person name="Nash W.E."/>
            <person name="Mardis E.R."/>
            <person name="Wilson R.K."/>
        </authorList>
    </citation>
    <scope>NUCLEOTIDE SEQUENCE [LARGE SCALE GENOMIC DNA]</scope>
    <source>
        <strain evidence="2">DSM 17244</strain>
    </source>
</reference>
<keyword evidence="3" id="KW-1185">Reference proteome</keyword>
<accession>B1C8N4</accession>
<dbReference type="EMBL" id="ABIL02000006">
    <property type="protein sequence ID" value="EDS71943.1"/>
    <property type="molecule type" value="Genomic_DNA"/>
</dbReference>
<feature type="transmembrane region" description="Helical" evidence="1">
    <location>
        <begin position="6"/>
        <end position="24"/>
    </location>
</feature>
<keyword evidence="1" id="KW-0472">Membrane</keyword>
<evidence type="ECO:0000313" key="3">
    <source>
        <dbReference type="Proteomes" id="UP000005178"/>
    </source>
</evidence>
<dbReference type="AlphaFoldDB" id="B1C8N4"/>
<organism evidence="2 3">
    <name type="scientific">Anaerofustis stercorihominis DSM 17244</name>
    <dbReference type="NCBI Taxonomy" id="445971"/>
    <lineage>
        <taxon>Bacteria</taxon>
        <taxon>Bacillati</taxon>
        <taxon>Bacillota</taxon>
        <taxon>Clostridia</taxon>
        <taxon>Eubacteriales</taxon>
        <taxon>Eubacteriaceae</taxon>
        <taxon>Anaerofustis</taxon>
    </lineage>
</organism>
<name>B1C8N4_9FIRM</name>
<dbReference type="Proteomes" id="UP000005178">
    <property type="component" value="Unassembled WGS sequence"/>
</dbReference>
<gene>
    <name evidence="2" type="ORF">ANASTE_01647</name>
</gene>